<name>A0A151Z9M2_TIELA</name>
<reference evidence="2 3" key="1">
    <citation type="submission" date="2015-12" db="EMBL/GenBank/DDBJ databases">
        <title>Dictyostelia acquired genes for synthesis and detection of signals that induce cell-type specialization by lateral gene transfer from prokaryotes.</title>
        <authorList>
            <person name="Gloeckner G."/>
            <person name="Schaap P."/>
        </authorList>
    </citation>
    <scope>NUCLEOTIDE SEQUENCE [LARGE SCALE GENOMIC DNA]</scope>
    <source>
        <strain evidence="2 3">TK</strain>
    </source>
</reference>
<evidence type="ECO:0000313" key="3">
    <source>
        <dbReference type="Proteomes" id="UP000076078"/>
    </source>
</evidence>
<protein>
    <recommendedName>
        <fullName evidence="4">PA14 domain-containing protein</fullName>
    </recommendedName>
</protein>
<dbReference type="PANTHER" id="PTHR31137">
    <property type="entry name" value="PROTEIN PSIB-RELATED-RELATED"/>
    <property type="match status" value="1"/>
</dbReference>
<feature type="chain" id="PRO_5007593040" description="PA14 domain-containing protein" evidence="1">
    <location>
        <begin position="25"/>
        <end position="1744"/>
    </location>
</feature>
<evidence type="ECO:0000256" key="1">
    <source>
        <dbReference type="SAM" id="SignalP"/>
    </source>
</evidence>
<dbReference type="Proteomes" id="UP000076078">
    <property type="component" value="Unassembled WGS sequence"/>
</dbReference>
<feature type="signal peptide" evidence="1">
    <location>
        <begin position="1"/>
        <end position="24"/>
    </location>
</feature>
<evidence type="ECO:0008006" key="4">
    <source>
        <dbReference type="Google" id="ProtNLM"/>
    </source>
</evidence>
<dbReference type="InterPro" id="IPR051154">
    <property type="entry name" value="Prespore-cell_inducing_factor"/>
</dbReference>
<evidence type="ECO:0000313" key="2">
    <source>
        <dbReference type="EMBL" id="KYQ90564.1"/>
    </source>
</evidence>
<proteinExistence type="predicted"/>
<gene>
    <name evidence="2" type="ORF">DLAC_09192</name>
</gene>
<keyword evidence="1" id="KW-0732">Signal</keyword>
<dbReference type="EMBL" id="LODT01000037">
    <property type="protein sequence ID" value="KYQ90564.1"/>
    <property type="molecule type" value="Genomic_DNA"/>
</dbReference>
<keyword evidence="3" id="KW-1185">Reference proteome</keyword>
<dbReference type="InParanoid" id="A0A151Z9M2"/>
<accession>A0A151Z9M2</accession>
<sequence>MKSKSFGFLWIIVLILLFCRESYSQSGSGSGSVTGNIPPLTTNNNSQPLHPSIFTRQPTYFIDHRKGEVDFNMDPSKAGRRTFYGFTSEELTQDNCFLPTLNITTPLYNINTNNSDEVWITDQNVYSQRYRKETDGGIGKYIEYPIEIDFIKSPISVIYLFTIDSKDYNVLDNEGYGNENDDHNYNWCFVMRIWYCPAPSGPSGLYTNGTGFEAAIFLNNKLVGDSIGHSSSRSPIDINWNHLPKDGTKHKLDIFMCNKGPSGVLNQTNDLYLAIWGDLENCNGGIEVPIPCPKVSITPTSGVVPPLTTINSSHPVHPSIYTRQPTYFIDHSKSEVDFNKDPSKAGGLAFKGFTSEELTQENCFLPTLNITTPLYNVNPNNKDEVWITDKNEYSQRYRKETDGGIGKYFEYPIEIDFIKNPSGYAGNAYEYTIESKDYNVMDVEGFGNENDDHNYNWCFVMRIWYCPAPSGHSGFYANGTGFEAAIFLNNKLVGDSIGHSPSRTPFDIDWNHLPKNGTYYKLDIFMCNKGPSGVLNQTNSLYIAIWGDLENCNGGIEVPIPCPKVSITPTSGVVPPLTTNNNSQSVPVSIYKRQPTYFIDHSKSEVDFNMDPSKAGGLNFKGFTSEELTQENCFLPTLNITTPLYNINTNNSDEVWITDQNVYSQRYRNTTDGGIGKYIEYPIEIDFIKNPIGYAGVVYEYTIESKDYNVLDNEGYGKENDDHNYNWCFVMRIWYCPAPSGHSGLYTNGTGFEAAIFLNNKLVGDSIGHSSSRSPIDIDWNYLPKNDIKHKLDIFMCNKGPSGIFNQTNNLHLSIWGDLENCNGGIEVPIPCPKATTTPTSGVLPLTTTYNSQTVFGKLFTRTPTVFYDHEQTSDGFNLNVSKSGGLTFSGYSGKQLNAENCFLPTLIVSTPFRNINPGFTDEVWISSAQNYFNRFLPSVSGGSGREVYHKLEERFIKNIGNTADGNYMFTLMDTNFNPIDNEGYGNEGDDHNYNWCLVMRIWYCPAPSGHSGFNSLGFGFETVVYLDDELLADSIGHNPDRSNINVDLNYLPKDGTKHKMDIFMCNRGYSGVFNQTSNINLNIFGDLDNCDGGDLKIDYCVPPIFTTTATSSGVLPLTTTYNSQAVFGKLAPRTPTVFYDHEQTSDGFNMNVSKSGGLTFSGYSGKQLNAQNCFLPTLSVSTPFRNINPGFTDEVWISSAQNYFNRFLPSIVGGSGREVYHNLEERFIKNIGNTADGNYMFTLMDTNFNPIDNEGYGNEGDDHNYNWCLVMRIWYCPAPSGHSGFNSIGFGFETVVYLDDELLADSIGHNPDRSNINVDLNYLPKDGTKHKMDIFMCNRGYSGVFNQTSKINLNIFGDLENCDGGDLKIDYCVPPIFSTTTGEPTMEPASTTYTKPELFGGIHTRQPTYIIDHKKSETDFNLQIVNEGGLALIGFSALALSPDNCFLPKTNRSLPLMNINPGKEEVWIQSEQSYAKRYKKPVDGAGVFEVPIEQRFTRNPMNALGGEHMYTLNSNNFNPIDGRGFGNEGDDHNYNWCMVMRLWYCIPPGNSFMGVSNLANRYESAIYLDGKLVGDQIGHNPERQPGGTTWEFNIPRDKTKHKLDIFMCNKGPSGKFNQTSRINLNIFGDMDNCDGGIEKPYCSDIPPTPTINIDKSCICDSNSYCDQNSHMCIPNEEIQEGFGCPFYDCAMGYECRELSDGETKCVPENRCMDCSDITCNYPHQCKLIPQNDSQCKFTPTCSL</sequence>
<comment type="caution">
    <text evidence="2">The sequence shown here is derived from an EMBL/GenBank/DDBJ whole genome shotgun (WGS) entry which is preliminary data.</text>
</comment>
<organism evidence="2 3">
    <name type="scientific">Tieghemostelium lacteum</name>
    <name type="common">Slime mold</name>
    <name type="synonym">Dictyostelium lacteum</name>
    <dbReference type="NCBI Taxonomy" id="361077"/>
    <lineage>
        <taxon>Eukaryota</taxon>
        <taxon>Amoebozoa</taxon>
        <taxon>Evosea</taxon>
        <taxon>Eumycetozoa</taxon>
        <taxon>Dictyostelia</taxon>
        <taxon>Dictyosteliales</taxon>
        <taxon>Raperosteliaceae</taxon>
        <taxon>Tieghemostelium</taxon>
    </lineage>
</organism>
<dbReference type="GO" id="GO:0005576">
    <property type="term" value="C:extracellular region"/>
    <property type="evidence" value="ECO:0007669"/>
    <property type="project" value="TreeGrafter"/>
</dbReference>